<comment type="caution">
    <text evidence="3">The sequence shown here is derived from an EMBL/GenBank/DDBJ whole genome shotgun (WGS) entry which is preliminary data.</text>
</comment>
<proteinExistence type="predicted"/>
<dbReference type="AlphaFoldDB" id="A0A077MFS6"/>
<name>A0A077MFS6_9MICO</name>
<organism evidence="3 4">
    <name type="scientific">Nostocoides jenkinsii Ben 74</name>
    <dbReference type="NCBI Taxonomy" id="1193518"/>
    <lineage>
        <taxon>Bacteria</taxon>
        <taxon>Bacillati</taxon>
        <taxon>Actinomycetota</taxon>
        <taxon>Actinomycetes</taxon>
        <taxon>Micrococcales</taxon>
        <taxon>Intrasporangiaceae</taxon>
        <taxon>Nostocoides</taxon>
    </lineage>
</organism>
<dbReference type="EMBL" id="CAJC01000172">
    <property type="protein sequence ID" value="CCI54108.1"/>
    <property type="molecule type" value="Genomic_DNA"/>
</dbReference>
<feature type="domain" description="Transcription factor zinc-finger" evidence="2">
    <location>
        <begin position="1"/>
        <end position="32"/>
    </location>
</feature>
<reference evidence="3 4" key="1">
    <citation type="journal article" date="2013" name="ISME J.">
        <title>A metabolic model for members of the genus Tetrasphaera involved in enhanced biological phosphorus removal.</title>
        <authorList>
            <person name="Kristiansen R."/>
            <person name="Nguyen H.T.T."/>
            <person name="Saunders A.M."/>
            <person name="Nielsen J.L."/>
            <person name="Wimmer R."/>
            <person name="Le V.Q."/>
            <person name="McIlroy S.J."/>
            <person name="Petrovski S."/>
            <person name="Seviour R.J."/>
            <person name="Calteau A."/>
            <person name="Nielsen K.L."/>
            <person name="Nielsen P.H."/>
        </authorList>
    </citation>
    <scope>NUCLEOTIDE SEQUENCE [LARGE SCALE GENOMIC DNA]</scope>
    <source>
        <strain evidence="3 4">Ben 74</strain>
    </source>
</reference>
<evidence type="ECO:0000259" key="2">
    <source>
        <dbReference type="Pfam" id="PF13453"/>
    </source>
</evidence>
<evidence type="ECO:0000313" key="3">
    <source>
        <dbReference type="EMBL" id="CCI54108.1"/>
    </source>
</evidence>
<evidence type="ECO:0000313" key="4">
    <source>
        <dbReference type="Proteomes" id="UP000035720"/>
    </source>
</evidence>
<feature type="region of interest" description="Disordered" evidence="1">
    <location>
        <begin position="37"/>
        <end position="79"/>
    </location>
</feature>
<gene>
    <name evidence="3" type="ORF">BN13_60009</name>
</gene>
<dbReference type="InterPro" id="IPR027392">
    <property type="entry name" value="TF_Znf"/>
</dbReference>
<protein>
    <recommendedName>
        <fullName evidence="2">Transcription factor zinc-finger domain-containing protein</fullName>
    </recommendedName>
</protein>
<dbReference type="STRING" id="1193518.BN13_60009"/>
<dbReference type="Pfam" id="PF13453">
    <property type="entry name" value="Zn_ribbon_TFIIB"/>
    <property type="match status" value="1"/>
</dbReference>
<sequence length="110" mass="12326">MRSYERNRVLVDQCTGCGGLFLDRGELEALVAAETAWNQSAPPAPQQPMAQQSPAPQPGIQDGRGYQQPPVQAYGQAPYRTYSKAPRYATSKGYYGHRRRRSFLSELFDD</sequence>
<keyword evidence="4" id="KW-1185">Reference proteome</keyword>
<accession>A0A077MFS6</accession>
<dbReference type="Proteomes" id="UP000035720">
    <property type="component" value="Unassembled WGS sequence"/>
</dbReference>
<evidence type="ECO:0000256" key="1">
    <source>
        <dbReference type="SAM" id="MobiDB-lite"/>
    </source>
</evidence>